<evidence type="ECO:0000256" key="3">
    <source>
        <dbReference type="ARBA" id="ARBA00022741"/>
    </source>
</evidence>
<evidence type="ECO:0000313" key="20">
    <source>
        <dbReference type="Proteomes" id="UP000325161"/>
    </source>
</evidence>
<comment type="domain">
    <text evidence="15">The N-terminal DNA-binding domain is a ssDNA-dependent ATPase and has ATP-dependent 3'-5' helicase function. This domain interacts with RecC.</text>
</comment>
<dbReference type="SUPFAM" id="SSF52980">
    <property type="entry name" value="Restriction endonuclease-like"/>
    <property type="match status" value="1"/>
</dbReference>
<evidence type="ECO:0000256" key="7">
    <source>
        <dbReference type="ARBA" id="ARBA00022839"/>
    </source>
</evidence>
<dbReference type="PROSITE" id="PS51198">
    <property type="entry name" value="UVRD_HELICASE_ATP_BIND"/>
    <property type="match status" value="1"/>
</dbReference>
<keyword evidence="5 15" id="KW-0378">Hydrolase</keyword>
<dbReference type="SUPFAM" id="SSF52540">
    <property type="entry name" value="P-loop containing nucleoside triphosphate hydrolases"/>
    <property type="match status" value="1"/>
</dbReference>
<keyword evidence="8 15" id="KW-0067">ATP-binding</keyword>
<dbReference type="GO" id="GO:0000724">
    <property type="term" value="P:double-strand break repair via homologous recombination"/>
    <property type="evidence" value="ECO:0007669"/>
    <property type="project" value="UniProtKB-UniRule"/>
</dbReference>
<evidence type="ECO:0000256" key="12">
    <source>
        <dbReference type="ARBA" id="ARBA00023235"/>
    </source>
</evidence>
<comment type="function">
    <text evidence="15">A helicase/nuclease that prepares dsDNA breaks (DSB) for recombinational DNA repair. Binds to DSBs and unwinds DNA via a highly rapid and processive ATP-dependent bidirectional helicase activity. Unwinds dsDNA until it encounters a Chi (crossover hotspot instigator) sequence from the 3' direction. Cuts ssDNA a few nucleotides 3' to the Chi site. The properties and activities of the enzyme are changed at Chi. The Chi-altered holoenzyme produces a long 3'-ssDNA overhang and facilitates RecA-binding to the ssDNA for homologous DNA recombination and repair. Holoenzyme degrades any linearized DNA that is unable to undergo homologous recombination. In the holoenzyme this subunit contributes ATPase, 3'-5' helicase, exonuclease activity and loads RecA onto ssDNA.</text>
</comment>
<protein>
    <recommendedName>
        <fullName evidence="15">RecBCD enzyme subunit RecB</fullName>
        <ecNumber evidence="15">3.1.11.5</ecNumber>
        <ecNumber evidence="15">5.6.2.4</ecNumber>
    </recommendedName>
    <alternativeName>
        <fullName evidence="15">DNA 3'-5' helicase subunit RecB</fullName>
    </alternativeName>
    <alternativeName>
        <fullName evidence="15">Exonuclease V subunit RecB</fullName>
        <shortName evidence="15">ExoV subunit RecB</shortName>
    </alternativeName>
    <alternativeName>
        <fullName evidence="15">Helicase/nuclease RecBCD subunit RecB</fullName>
    </alternativeName>
</protein>
<dbReference type="AlphaFoldDB" id="A0A5C0AVW2"/>
<comment type="miscellaneous">
    <text evidence="15">In the RecBCD complex, RecB has a slow 3'-5' helicase, an exonuclease activity and loads RecA onto ssDNA, RecD has a fast 5'-3' helicase activity, while RecC stimulates the ATPase and processivity of the RecB helicase and contributes to recognition of the Chi site.</text>
</comment>
<dbReference type="Gene3D" id="3.40.50.300">
    <property type="entry name" value="P-loop containing nucleotide triphosphate hydrolases"/>
    <property type="match status" value="2"/>
</dbReference>
<evidence type="ECO:0000256" key="10">
    <source>
        <dbReference type="ARBA" id="ARBA00023125"/>
    </source>
</evidence>
<dbReference type="GO" id="GO:0005524">
    <property type="term" value="F:ATP binding"/>
    <property type="evidence" value="ECO:0007669"/>
    <property type="project" value="UniProtKB-UniRule"/>
</dbReference>
<dbReference type="InterPro" id="IPR014017">
    <property type="entry name" value="DNA_helicase_UvrD-like_C"/>
</dbReference>
<dbReference type="CDD" id="cd22352">
    <property type="entry name" value="RecB_C-like"/>
    <property type="match status" value="1"/>
</dbReference>
<dbReference type="InterPro" id="IPR027417">
    <property type="entry name" value="P-loop_NTPase"/>
</dbReference>
<comment type="similarity">
    <text evidence="15">Belongs to the helicase family. UvrD subfamily.</text>
</comment>
<comment type="catalytic activity">
    <reaction evidence="13 15">
        <text>Couples ATP hydrolysis with the unwinding of duplex DNA by translocating in the 3'-5' direction.</text>
        <dbReference type="EC" id="5.6.2.4"/>
    </reaction>
</comment>
<keyword evidence="2 15" id="KW-0479">Metal-binding</keyword>
<evidence type="ECO:0000313" key="19">
    <source>
        <dbReference type="EMBL" id="QEI05503.1"/>
    </source>
</evidence>
<dbReference type="EC" id="3.1.11.5" evidence="15"/>
<comment type="cofactor">
    <cofactor evidence="15">
        <name>Mg(2+)</name>
        <dbReference type="ChEBI" id="CHEBI:18420"/>
    </cofactor>
    <text evidence="15">Binds 1 Mg(2+) ion per subunit.</text>
</comment>
<dbReference type="InterPro" id="IPR011335">
    <property type="entry name" value="Restrct_endonuc-II-like"/>
</dbReference>
<keyword evidence="4 15" id="KW-0227">DNA damage</keyword>
<keyword evidence="10 15" id="KW-0238">DNA-binding</keyword>
<dbReference type="Proteomes" id="UP000325161">
    <property type="component" value="Chromosome"/>
</dbReference>
<dbReference type="OrthoDB" id="5905204at2"/>
<feature type="binding site" evidence="15">
    <location>
        <position position="1163"/>
    </location>
    <ligand>
        <name>Mg(2+)</name>
        <dbReference type="ChEBI" id="CHEBI:18420"/>
    </ligand>
</feature>
<keyword evidence="7 15" id="KW-0269">Exonuclease</keyword>
<dbReference type="EC" id="5.6.2.4" evidence="15"/>
<dbReference type="PANTHER" id="PTHR11070:SF23">
    <property type="entry name" value="RECBCD ENZYME SUBUNIT RECB"/>
    <property type="match status" value="1"/>
</dbReference>
<dbReference type="InterPro" id="IPR000212">
    <property type="entry name" value="DNA_helicase_UvrD/REP"/>
</dbReference>
<keyword evidence="12 15" id="KW-0413">Isomerase</keyword>
<dbReference type="RefSeq" id="WP_148813783.1">
    <property type="nucleotide sequence ID" value="NZ_CP043046.1"/>
</dbReference>
<evidence type="ECO:0000256" key="11">
    <source>
        <dbReference type="ARBA" id="ARBA00023204"/>
    </source>
</evidence>
<dbReference type="InterPro" id="IPR011604">
    <property type="entry name" value="PDDEXK-like_dom_sf"/>
</dbReference>
<dbReference type="GO" id="GO:0008854">
    <property type="term" value="F:exodeoxyribonuclease V activity"/>
    <property type="evidence" value="ECO:0007669"/>
    <property type="project" value="UniProtKB-EC"/>
</dbReference>
<dbReference type="Pfam" id="PF13361">
    <property type="entry name" value="UvrD_C"/>
    <property type="match status" value="1"/>
</dbReference>
<dbReference type="GO" id="GO:0005829">
    <property type="term" value="C:cytosol"/>
    <property type="evidence" value="ECO:0007669"/>
    <property type="project" value="TreeGrafter"/>
</dbReference>
<dbReference type="PANTHER" id="PTHR11070">
    <property type="entry name" value="UVRD / RECB / PCRA DNA HELICASE FAMILY MEMBER"/>
    <property type="match status" value="1"/>
</dbReference>
<keyword evidence="9 15" id="KW-0460">Magnesium</keyword>
<reference evidence="19 20" key="1">
    <citation type="submission" date="2019-08" db="EMBL/GenBank/DDBJ databases">
        <title>Amphibian skin-associated Pigmentiphaga: genome sequence and occurrence across geography and hosts.</title>
        <authorList>
            <person name="Bletz M.C."/>
            <person name="Bunk B."/>
            <person name="Sproeer C."/>
            <person name="Biwer P."/>
            <person name="Reiter S."/>
            <person name="Rabemananjara F.C.E."/>
            <person name="Schulz S."/>
            <person name="Overmann J."/>
            <person name="Vences M."/>
        </authorList>
    </citation>
    <scope>NUCLEOTIDE SEQUENCE [LARGE SCALE GENOMIC DNA]</scope>
    <source>
        <strain evidence="19 20">Mada1488</strain>
    </source>
</reference>
<accession>A0A5C0AVW2</accession>
<dbReference type="EMBL" id="CP043046">
    <property type="protein sequence ID" value="QEI05503.1"/>
    <property type="molecule type" value="Genomic_DNA"/>
</dbReference>
<evidence type="ECO:0000256" key="6">
    <source>
        <dbReference type="ARBA" id="ARBA00022806"/>
    </source>
</evidence>
<feature type="active site" description="For nuclease activity" evidence="15">
    <location>
        <position position="1176"/>
    </location>
</feature>
<evidence type="ECO:0000256" key="13">
    <source>
        <dbReference type="ARBA" id="ARBA00034617"/>
    </source>
</evidence>
<dbReference type="HAMAP" id="MF_01485">
    <property type="entry name" value="RecB"/>
    <property type="match status" value="1"/>
</dbReference>
<dbReference type="GO" id="GO:0000287">
    <property type="term" value="F:magnesium ion binding"/>
    <property type="evidence" value="ECO:0007669"/>
    <property type="project" value="UniProtKB-UniRule"/>
</dbReference>
<keyword evidence="11 15" id="KW-0234">DNA repair</keyword>
<keyword evidence="3 15" id="KW-0547">Nucleotide-binding</keyword>
<proteinExistence type="inferred from homology"/>
<evidence type="ECO:0000256" key="1">
    <source>
        <dbReference type="ARBA" id="ARBA00022722"/>
    </source>
</evidence>
<comment type="subunit">
    <text evidence="15">Heterotrimer of RecB, RecC and RecD. All subunits contribute to DNA-binding. Interacts with RecA.</text>
</comment>
<feature type="domain" description="UvrD-like helicase ATP-binding" evidence="17">
    <location>
        <begin position="23"/>
        <end position="491"/>
    </location>
</feature>
<dbReference type="GO" id="GO:0009338">
    <property type="term" value="C:exodeoxyribonuclease V complex"/>
    <property type="evidence" value="ECO:0007669"/>
    <property type="project" value="TreeGrafter"/>
</dbReference>
<dbReference type="GO" id="GO:0003677">
    <property type="term" value="F:DNA binding"/>
    <property type="evidence" value="ECO:0007669"/>
    <property type="project" value="UniProtKB-UniRule"/>
</dbReference>
<evidence type="ECO:0000259" key="18">
    <source>
        <dbReference type="PROSITE" id="PS51217"/>
    </source>
</evidence>
<evidence type="ECO:0000256" key="14">
    <source>
        <dbReference type="ARBA" id="ARBA00048988"/>
    </source>
</evidence>
<feature type="binding site" evidence="15">
    <location>
        <position position="1176"/>
    </location>
    <ligand>
        <name>Mg(2+)</name>
        <dbReference type="ChEBI" id="CHEBI:18420"/>
    </ligand>
</feature>
<evidence type="ECO:0000256" key="16">
    <source>
        <dbReference type="PROSITE-ProRule" id="PRU00560"/>
    </source>
</evidence>
<feature type="region of interest" description="Nuclease activity, interacts with RecD and RecA" evidence="15">
    <location>
        <begin position="957"/>
        <end position="1271"/>
    </location>
</feature>
<evidence type="ECO:0000259" key="17">
    <source>
        <dbReference type="PROSITE" id="PS51198"/>
    </source>
</evidence>
<dbReference type="NCBIfam" id="TIGR00609">
    <property type="entry name" value="recB"/>
    <property type="match status" value="1"/>
</dbReference>
<dbReference type="Gene3D" id="3.90.320.10">
    <property type="match status" value="1"/>
</dbReference>
<evidence type="ECO:0000256" key="4">
    <source>
        <dbReference type="ARBA" id="ARBA00022763"/>
    </source>
</evidence>
<evidence type="ECO:0000256" key="8">
    <source>
        <dbReference type="ARBA" id="ARBA00022840"/>
    </source>
</evidence>
<organism evidence="19 20">
    <name type="scientific">Pigmentiphaga aceris</name>
    <dbReference type="NCBI Taxonomy" id="1940612"/>
    <lineage>
        <taxon>Bacteria</taxon>
        <taxon>Pseudomonadati</taxon>
        <taxon>Pseudomonadota</taxon>
        <taxon>Betaproteobacteria</taxon>
        <taxon>Burkholderiales</taxon>
        <taxon>Alcaligenaceae</taxon>
        <taxon>Pigmentiphaga</taxon>
    </lineage>
</organism>
<feature type="binding site" evidence="15">
    <location>
        <position position="1045"/>
    </location>
    <ligand>
        <name>Mg(2+)</name>
        <dbReference type="ChEBI" id="CHEBI:18420"/>
    </ligand>
</feature>
<comment type="catalytic activity">
    <reaction evidence="15">
        <text>Exonucleolytic cleavage (in the presence of ATP) in either 5'- to 3'- or 3'- to 5'-direction to yield 5'-phosphooligonucleotides.</text>
        <dbReference type="EC" id="3.1.11.5"/>
    </reaction>
</comment>
<dbReference type="Gene3D" id="1.10.486.10">
    <property type="entry name" value="PCRA, domain 4"/>
    <property type="match status" value="1"/>
</dbReference>
<keyword evidence="1 15" id="KW-0540">Nuclease</keyword>
<dbReference type="PROSITE" id="PS51217">
    <property type="entry name" value="UVRD_HELICASE_CTER"/>
    <property type="match status" value="1"/>
</dbReference>
<keyword evidence="6 15" id="KW-0347">Helicase</keyword>
<feature type="domain" description="UvrD-like helicase C-terminal" evidence="18">
    <location>
        <begin position="528"/>
        <end position="796"/>
    </location>
</feature>
<keyword evidence="20" id="KW-1185">Reference proteome</keyword>
<dbReference type="Pfam" id="PF00580">
    <property type="entry name" value="UvrD-helicase"/>
    <property type="match status" value="1"/>
</dbReference>
<dbReference type="InterPro" id="IPR014016">
    <property type="entry name" value="UvrD-like_ATP-bd"/>
</dbReference>
<dbReference type="GO" id="GO:0043138">
    <property type="term" value="F:3'-5' DNA helicase activity"/>
    <property type="evidence" value="ECO:0007669"/>
    <property type="project" value="UniProtKB-UniRule"/>
</dbReference>
<evidence type="ECO:0000256" key="9">
    <source>
        <dbReference type="ARBA" id="ARBA00022842"/>
    </source>
</evidence>
<evidence type="ECO:0000256" key="5">
    <source>
        <dbReference type="ARBA" id="ARBA00022801"/>
    </source>
</evidence>
<feature type="binding site" evidence="16">
    <location>
        <begin position="44"/>
        <end position="51"/>
    </location>
    <ligand>
        <name>ATP</name>
        <dbReference type="ChEBI" id="CHEBI:30616"/>
    </ligand>
</feature>
<comment type="catalytic activity">
    <reaction evidence="14 15">
        <text>ATP + H2O = ADP + phosphate + H(+)</text>
        <dbReference type="Rhea" id="RHEA:13065"/>
        <dbReference type="ChEBI" id="CHEBI:15377"/>
        <dbReference type="ChEBI" id="CHEBI:15378"/>
        <dbReference type="ChEBI" id="CHEBI:30616"/>
        <dbReference type="ChEBI" id="CHEBI:43474"/>
        <dbReference type="ChEBI" id="CHEBI:456216"/>
        <dbReference type="EC" id="5.6.2.4"/>
    </reaction>
</comment>
<gene>
    <name evidence="15 19" type="primary">recB</name>
    <name evidence="19" type="ORF">FXN63_06350</name>
</gene>
<comment type="domain">
    <text evidence="15">The C-terminal domain has nuclease activity and interacts with RecD. It interacts with RecA, facilitating its loading onto ssDNA.</text>
</comment>
<evidence type="ECO:0000256" key="15">
    <source>
        <dbReference type="HAMAP-Rule" id="MF_01485"/>
    </source>
</evidence>
<dbReference type="Gene3D" id="1.10.3170.10">
    <property type="entry name" value="Recbcd, chain B, domain 2"/>
    <property type="match status" value="1"/>
</dbReference>
<dbReference type="InterPro" id="IPR004586">
    <property type="entry name" value="RecB"/>
</dbReference>
<feature type="region of interest" description="DNA-binding and helicase activity, interacts with RecC" evidence="15">
    <location>
        <begin position="1"/>
        <end position="909"/>
    </location>
</feature>
<sequence>MSAAHLKNHLNDDLKDHSDADLNSGSRALDPLRFPLHGSRLIEASAGTGKTYTIALLYVRLVLGHGDEQAFDRPLNPPDILVVTFTEAATQELRERIRKRLGETARCFLDSDDKHDDAALALRDTYAQAEWPGCARRLQLAAEWMDESAVSTIHGWCYRMLREHAFDSGSLFLQELATDQQDLISEVVRDYWRRNFYGLNANAAQAVAQSYAGPAQLAQALRPLLAQGDAGFLYGGEITKAPASLTPLLEDAGAWLQECETLHGRARDAWAADGSGAAKVLHDVRGNMHRSTYADRDDDTVFEGWLSALDAWSQGADAPPKIATFGHKRLRLTGKKTASEHPALLAIDAWQDMLEAPPELGAAILLHALREVGCDLEVQKQRRAELGFDDLLIRLDTALRGPGGERLAALIHQQFPVAMIDEFQDTDPVQYRIFDTIYRVKESPADRGLFLIGDPKQAIYSFRGADINTYLRARFATEGRHYTLATNYRSTSTMVDAVNQVFAMAETHPRGAFRFRSDGDDSVPFVTVAAQGRKDTLEIDGKPVSALTFWQLPPEGDSDVVGATRYRERMAAHAASSVREWLALAQEGRAGLRDEAGKLSPLRPADIAILVRSGTEAQAIRDALAARELPSVYLSDRDSVFASAQAADVLVWLRACAEPANDLLLRSALATRTLDQDWATLDRLSHDEMFWEEQVMRFRGYHECWQRQGVLPMLRSMLSDFSLPARLLHQPDGERSLTNLLHLAEWLQREAAELDGEHALIRHLAEQLASPSGEEVLRLESDDDLIKVVTIHKSKGLEYPLVLLPFAASWREVGGRGAAPPSYFDPITKGRLVELLRDTKVSKDAYVQADDERQGEDMRLLYVALTRARHATWLGVAPLVSGNAKRNELHKGALGYLLGGGEALDLTQIDEALAKLAARSPAIAIAPAPAITDLSLAPPPVTAPGPARMPVRSCRESWWIASYSALAFDNVLRSGGDAPVADDANAVRLPVVASRRGIEPESAVQALVLEEREQPLQADLGSPGRTQIDDLHRFPRGPAAGTFLHSLLEWAGDETFALAADDGVLREDAIARRANLRGWTHWIPVLDAWLAELLTCPLPLPGGNRMTLASLRTYQVELEFWFASHRVDVQRVDALVAAHTLEGRSRPALAPSLLNGMFKGFIDLSFEYEGRYYVADYKSNWLGENASAYTVAAMRDTVLEARYELQYVIYLLALHRQLKARLPDYDYDEHVGGALCIFLRGTTASSRGVHVERPPAALIHALDELFSGGTA</sequence>
<dbReference type="GO" id="GO:0016887">
    <property type="term" value="F:ATP hydrolysis activity"/>
    <property type="evidence" value="ECO:0007669"/>
    <property type="project" value="RHEA"/>
</dbReference>
<name>A0A5C0AVW2_9BURK</name>
<dbReference type="KEGG" id="pacr:FXN63_06350"/>
<evidence type="ECO:0000256" key="2">
    <source>
        <dbReference type="ARBA" id="ARBA00022723"/>
    </source>
</evidence>